<evidence type="ECO:0000313" key="1">
    <source>
        <dbReference type="EMBL" id="KAF5940989.1"/>
    </source>
</evidence>
<name>A0A7J7GJK4_CAMSI</name>
<dbReference type="Proteomes" id="UP000593564">
    <property type="component" value="Unassembled WGS sequence"/>
</dbReference>
<dbReference type="PANTHER" id="PTHR46781:SF2">
    <property type="entry name" value="ALPHA 1,4-GLYCOSYLTRANSFERASE FAMILY PROTEIN"/>
    <property type="match status" value="1"/>
</dbReference>
<gene>
    <name evidence="1" type="ORF">HYC85_022156</name>
</gene>
<dbReference type="EMBL" id="JACBKZ010000010">
    <property type="protein sequence ID" value="KAF5940989.1"/>
    <property type="molecule type" value="Genomic_DNA"/>
</dbReference>
<evidence type="ECO:0000313" key="2">
    <source>
        <dbReference type="Proteomes" id="UP000593564"/>
    </source>
</evidence>
<dbReference type="PANTHER" id="PTHR46781">
    <property type="entry name" value="ALPHA 1,4-GLYCOSYLTRANSFERASE FAMILY PROTEIN"/>
    <property type="match status" value="1"/>
</dbReference>
<organism evidence="1 2">
    <name type="scientific">Camellia sinensis</name>
    <name type="common">Tea plant</name>
    <name type="synonym">Thea sinensis</name>
    <dbReference type="NCBI Taxonomy" id="4442"/>
    <lineage>
        <taxon>Eukaryota</taxon>
        <taxon>Viridiplantae</taxon>
        <taxon>Streptophyta</taxon>
        <taxon>Embryophyta</taxon>
        <taxon>Tracheophyta</taxon>
        <taxon>Spermatophyta</taxon>
        <taxon>Magnoliopsida</taxon>
        <taxon>eudicotyledons</taxon>
        <taxon>Gunneridae</taxon>
        <taxon>Pentapetalae</taxon>
        <taxon>asterids</taxon>
        <taxon>Ericales</taxon>
        <taxon>Theaceae</taxon>
        <taxon>Camellia</taxon>
    </lineage>
</organism>
<comment type="caution">
    <text evidence="1">The sequence shown here is derived from an EMBL/GenBank/DDBJ whole genome shotgun (WGS) entry which is preliminary data.</text>
</comment>
<reference evidence="2" key="1">
    <citation type="journal article" date="2020" name="Nat. Commun.">
        <title>Genome assembly of wild tea tree DASZ reveals pedigree and selection history of tea varieties.</title>
        <authorList>
            <person name="Zhang W."/>
            <person name="Zhang Y."/>
            <person name="Qiu H."/>
            <person name="Guo Y."/>
            <person name="Wan H."/>
            <person name="Zhang X."/>
            <person name="Scossa F."/>
            <person name="Alseekh S."/>
            <person name="Zhang Q."/>
            <person name="Wang P."/>
            <person name="Xu L."/>
            <person name="Schmidt M.H."/>
            <person name="Jia X."/>
            <person name="Li D."/>
            <person name="Zhu A."/>
            <person name="Guo F."/>
            <person name="Chen W."/>
            <person name="Ni D."/>
            <person name="Usadel B."/>
            <person name="Fernie A.R."/>
            <person name="Wen W."/>
        </authorList>
    </citation>
    <scope>NUCLEOTIDE SEQUENCE [LARGE SCALE GENOMIC DNA]</scope>
    <source>
        <strain evidence="2">cv. G240</strain>
    </source>
</reference>
<proteinExistence type="predicted"/>
<dbReference type="InterPro" id="IPR044789">
    <property type="entry name" value="Put_A1-4-GlycosylTfrase_plant"/>
</dbReference>
<dbReference type="InterPro" id="IPR007577">
    <property type="entry name" value="GlycoTrfase_DXD_sugar-bd_CS"/>
</dbReference>
<protein>
    <submittedName>
        <fullName evidence="1">Uncharacterized protein</fullName>
    </submittedName>
</protein>
<dbReference type="AlphaFoldDB" id="A0A7J7GJK4"/>
<sequence length="160" mass="18486">MTWISSSSSFGHREFISMESLFKENPHGYLVILSKTMDSDRGLRILKLLLDHGFRVLAAEPDLPFLFKDIRSLKLGRIKSSKQDPNKIPLAQNLSNLTRLVILYKYGDDFSGLRNSIRVKSIDATSNWTRLNNVVLVFNKNHSLLYKFMEEFESNFDGNR</sequence>
<dbReference type="Pfam" id="PF04488">
    <property type="entry name" value="Gly_transf_sug"/>
    <property type="match status" value="1"/>
</dbReference>
<reference evidence="1 2" key="2">
    <citation type="submission" date="2020-07" db="EMBL/GenBank/DDBJ databases">
        <title>Genome assembly of wild tea tree DASZ reveals pedigree and selection history of tea varieties.</title>
        <authorList>
            <person name="Zhang W."/>
        </authorList>
    </citation>
    <scope>NUCLEOTIDE SEQUENCE [LARGE SCALE GENOMIC DNA]</scope>
    <source>
        <strain evidence="2">cv. G240</strain>
        <tissue evidence="1">Leaf</tissue>
    </source>
</reference>
<keyword evidence="2" id="KW-1185">Reference proteome</keyword>
<accession>A0A7J7GJK4</accession>